<evidence type="ECO:0000256" key="1">
    <source>
        <dbReference type="ARBA" id="ARBA00004273"/>
    </source>
</evidence>
<dbReference type="PANTHER" id="PTHR12294">
    <property type="entry name" value="EF HAND DOMAIN FAMILY A1,A2-RELATED"/>
    <property type="match status" value="1"/>
</dbReference>
<evidence type="ECO:0000256" key="4">
    <source>
        <dbReference type="ARBA" id="ARBA00023136"/>
    </source>
</evidence>
<evidence type="ECO:0000256" key="2">
    <source>
        <dbReference type="ARBA" id="ARBA00022723"/>
    </source>
</evidence>
<dbReference type="GO" id="GO:0051560">
    <property type="term" value="P:mitochondrial calcium ion homeostasis"/>
    <property type="evidence" value="ECO:0007669"/>
    <property type="project" value="TreeGrafter"/>
</dbReference>
<evidence type="ECO:0000256" key="6">
    <source>
        <dbReference type="SAM" id="SignalP"/>
    </source>
</evidence>
<dbReference type="PANTHER" id="PTHR12294:SF1">
    <property type="entry name" value="CALCIUM UPTAKE PROTEIN 1, MITOCHONDRIAL"/>
    <property type="match status" value="1"/>
</dbReference>
<evidence type="ECO:0000256" key="3">
    <source>
        <dbReference type="ARBA" id="ARBA00022737"/>
    </source>
</evidence>
<evidence type="ECO:0000256" key="5">
    <source>
        <dbReference type="SAM" id="MobiDB-lite"/>
    </source>
</evidence>
<evidence type="ECO:0000313" key="8">
    <source>
        <dbReference type="Proteomes" id="UP001372338"/>
    </source>
</evidence>
<organism evidence="7 8">
    <name type="scientific">Crotalaria pallida</name>
    <name type="common">Smooth rattlebox</name>
    <name type="synonym">Crotalaria striata</name>
    <dbReference type="NCBI Taxonomy" id="3830"/>
    <lineage>
        <taxon>Eukaryota</taxon>
        <taxon>Viridiplantae</taxon>
        <taxon>Streptophyta</taxon>
        <taxon>Embryophyta</taxon>
        <taxon>Tracheophyta</taxon>
        <taxon>Spermatophyta</taxon>
        <taxon>Magnoliopsida</taxon>
        <taxon>eudicotyledons</taxon>
        <taxon>Gunneridae</taxon>
        <taxon>Pentapetalae</taxon>
        <taxon>rosids</taxon>
        <taxon>fabids</taxon>
        <taxon>Fabales</taxon>
        <taxon>Fabaceae</taxon>
        <taxon>Papilionoideae</taxon>
        <taxon>50 kb inversion clade</taxon>
        <taxon>genistoids sensu lato</taxon>
        <taxon>core genistoids</taxon>
        <taxon>Crotalarieae</taxon>
        <taxon>Crotalaria</taxon>
    </lineage>
</organism>
<dbReference type="AlphaFoldDB" id="A0AAN9J751"/>
<protein>
    <recommendedName>
        <fullName evidence="9">Secreted protein</fullName>
    </recommendedName>
</protein>
<evidence type="ECO:0000313" key="7">
    <source>
        <dbReference type="EMBL" id="KAK7292014.1"/>
    </source>
</evidence>
<dbReference type="EMBL" id="JAYWIO010000001">
    <property type="protein sequence ID" value="KAK7292014.1"/>
    <property type="molecule type" value="Genomic_DNA"/>
</dbReference>
<feature type="signal peptide" evidence="6">
    <location>
        <begin position="1"/>
        <end position="18"/>
    </location>
</feature>
<reference evidence="7 8" key="1">
    <citation type="submission" date="2024-01" db="EMBL/GenBank/DDBJ databases">
        <title>The genomes of 5 underutilized Papilionoideae crops provide insights into root nodulation and disease resistanc.</title>
        <authorList>
            <person name="Yuan L."/>
        </authorList>
    </citation>
    <scope>NUCLEOTIDE SEQUENCE [LARGE SCALE GENOMIC DNA]</scope>
    <source>
        <strain evidence="7">ZHUSHIDOU_FW_LH</strain>
        <tissue evidence="7">Leaf</tissue>
    </source>
</reference>
<comment type="subcellular location">
    <subcellularLocation>
        <location evidence="1">Mitochondrion inner membrane</location>
    </subcellularLocation>
</comment>
<feature type="compositionally biased region" description="Basic and acidic residues" evidence="5">
    <location>
        <begin position="95"/>
        <end position="110"/>
    </location>
</feature>
<dbReference type="GO" id="GO:0036444">
    <property type="term" value="P:calcium import into the mitochondrion"/>
    <property type="evidence" value="ECO:0007669"/>
    <property type="project" value="TreeGrafter"/>
</dbReference>
<feature type="region of interest" description="Disordered" evidence="5">
    <location>
        <begin position="77"/>
        <end position="132"/>
    </location>
</feature>
<dbReference type="Proteomes" id="UP001372338">
    <property type="component" value="Unassembled WGS sequence"/>
</dbReference>
<accession>A0AAN9J751</accession>
<feature type="chain" id="PRO_5042954054" description="Secreted protein" evidence="6">
    <location>
        <begin position="19"/>
        <end position="132"/>
    </location>
</feature>
<comment type="caution">
    <text evidence="7">The sequence shown here is derived from an EMBL/GenBank/DDBJ whole genome shotgun (WGS) entry which is preliminary data.</text>
</comment>
<feature type="compositionally biased region" description="Polar residues" evidence="5">
    <location>
        <begin position="114"/>
        <end position="132"/>
    </location>
</feature>
<dbReference type="GO" id="GO:1990246">
    <property type="term" value="C:uniplex complex"/>
    <property type="evidence" value="ECO:0007669"/>
    <property type="project" value="TreeGrafter"/>
</dbReference>
<name>A0AAN9J751_CROPI</name>
<dbReference type="GO" id="GO:0005509">
    <property type="term" value="F:calcium ion binding"/>
    <property type="evidence" value="ECO:0007669"/>
    <property type="project" value="InterPro"/>
</dbReference>
<sequence length="132" mass="15275">MVLMAMMILLIKDIRVLLLLPMSLHHHQINHRHHHHHHHLLPRRVFEYFASIRNPSGEVYMTPADLMRAVVPVFPPSESNRVREGSLRGEQNYGVKEKKGEPRTTAEQQKRAANAQTAFRAMTTTNPQCRRG</sequence>
<proteinExistence type="predicted"/>
<keyword evidence="8" id="KW-1185">Reference proteome</keyword>
<dbReference type="InterPro" id="IPR039800">
    <property type="entry name" value="MICU1/2/3"/>
</dbReference>
<evidence type="ECO:0008006" key="9">
    <source>
        <dbReference type="Google" id="ProtNLM"/>
    </source>
</evidence>
<keyword evidence="3" id="KW-0677">Repeat</keyword>
<keyword evidence="4" id="KW-0472">Membrane</keyword>
<gene>
    <name evidence="7" type="ORF">RIF29_07626</name>
</gene>
<keyword evidence="2" id="KW-0479">Metal-binding</keyword>
<keyword evidence="6" id="KW-0732">Signal</keyword>